<accession>A0A3Q8SCP6</accession>
<dbReference type="KEGG" id="plen:EIM92_17090"/>
<dbReference type="RefSeq" id="WP_125083692.1">
    <property type="nucleotide sequence ID" value="NZ_CP034248.1"/>
</dbReference>
<dbReference type="EMBL" id="CP034248">
    <property type="protein sequence ID" value="AZK47652.1"/>
    <property type="molecule type" value="Genomic_DNA"/>
</dbReference>
<proteinExistence type="predicted"/>
<reference evidence="2 3" key="1">
    <citation type="submission" date="2018-11" db="EMBL/GenBank/DDBJ databases">
        <title>Genome sequencing of Paenibacillus lentus DSM25539(T).</title>
        <authorList>
            <person name="Kook J.-K."/>
            <person name="Park S.-N."/>
            <person name="Lim Y.K."/>
        </authorList>
    </citation>
    <scope>NUCLEOTIDE SEQUENCE [LARGE SCALE GENOMIC DNA]</scope>
    <source>
        <strain evidence="2 3">DSM 25539</strain>
    </source>
</reference>
<feature type="transmembrane region" description="Helical" evidence="1">
    <location>
        <begin position="113"/>
        <end position="129"/>
    </location>
</feature>
<evidence type="ECO:0000313" key="2">
    <source>
        <dbReference type="EMBL" id="AZK47652.1"/>
    </source>
</evidence>
<organism evidence="2 3">
    <name type="scientific">Paenibacillus lentus</name>
    <dbReference type="NCBI Taxonomy" id="1338368"/>
    <lineage>
        <taxon>Bacteria</taxon>
        <taxon>Bacillati</taxon>
        <taxon>Bacillota</taxon>
        <taxon>Bacilli</taxon>
        <taxon>Bacillales</taxon>
        <taxon>Paenibacillaceae</taxon>
        <taxon>Paenibacillus</taxon>
    </lineage>
</organism>
<evidence type="ECO:0000256" key="1">
    <source>
        <dbReference type="SAM" id="Phobius"/>
    </source>
</evidence>
<gene>
    <name evidence="2" type="ORF">EIM92_17090</name>
</gene>
<keyword evidence="1" id="KW-0812">Transmembrane</keyword>
<sequence length="132" mass="15496">MNNSKGIFYYIVWMIGVCLLVYYSGRFFTMMESQRAFLHNTGNLLLANIIYGLVFGVYLSLLNGWPVRRKMNKPLFFSVFLPCFLILIYPIASSYIKIIAIAEYFHLVQKREFFFFGLMSGLTLMKSFFTTR</sequence>
<name>A0A3Q8SCP6_9BACL</name>
<feature type="transmembrane region" description="Helical" evidence="1">
    <location>
        <begin position="7"/>
        <end position="25"/>
    </location>
</feature>
<keyword evidence="1" id="KW-0472">Membrane</keyword>
<dbReference type="AlphaFoldDB" id="A0A3Q8SCP6"/>
<dbReference type="OrthoDB" id="2604949at2"/>
<feature type="transmembrane region" description="Helical" evidence="1">
    <location>
        <begin position="75"/>
        <end position="101"/>
    </location>
</feature>
<dbReference type="Proteomes" id="UP000273145">
    <property type="component" value="Chromosome"/>
</dbReference>
<keyword evidence="3" id="KW-1185">Reference proteome</keyword>
<protein>
    <submittedName>
        <fullName evidence="2">Uncharacterized protein</fullName>
    </submittedName>
</protein>
<feature type="transmembrane region" description="Helical" evidence="1">
    <location>
        <begin position="45"/>
        <end position="63"/>
    </location>
</feature>
<evidence type="ECO:0000313" key="3">
    <source>
        <dbReference type="Proteomes" id="UP000273145"/>
    </source>
</evidence>
<keyword evidence="1" id="KW-1133">Transmembrane helix</keyword>